<sequence>MSQGSQPSLSKISDLSKDQIIESILYLSVNGYSPFKLTDDEYDLIDPSNFGKNMRYIIQQRGTTFNNGVQQNQIAGNRHMDSLHSTSQEIVVFDKNVNQAINFFIKTKPALRKIKKIIGEIILKPGSSKENVVFDSELDQVIHFFSNTQSFLKKTKEALKQYNPQHGISEEAKLAYDCCTVAVSKMEGIEKAISVNGRSCYDDGHIDRVVTYLEEFIECVAQFDIVFKAIYNEVSRYTYFSI</sequence>
<keyword evidence="2" id="KW-1185">Reference proteome</keyword>
<dbReference type="AlphaFoldDB" id="A0A9W8DNV8"/>
<name>A0A9W8DNV8_9FUNG</name>
<evidence type="ECO:0000313" key="1">
    <source>
        <dbReference type="EMBL" id="KAJ1912062.1"/>
    </source>
</evidence>
<organism evidence="1 2">
    <name type="scientific">Mycoemilia scoparia</name>
    <dbReference type="NCBI Taxonomy" id="417184"/>
    <lineage>
        <taxon>Eukaryota</taxon>
        <taxon>Fungi</taxon>
        <taxon>Fungi incertae sedis</taxon>
        <taxon>Zoopagomycota</taxon>
        <taxon>Kickxellomycotina</taxon>
        <taxon>Kickxellomycetes</taxon>
        <taxon>Kickxellales</taxon>
        <taxon>Kickxellaceae</taxon>
        <taxon>Mycoemilia</taxon>
    </lineage>
</organism>
<accession>A0A9W8DNV8</accession>
<protein>
    <submittedName>
        <fullName evidence="1">Uncharacterized protein</fullName>
    </submittedName>
</protein>
<comment type="caution">
    <text evidence="1">The sequence shown here is derived from an EMBL/GenBank/DDBJ whole genome shotgun (WGS) entry which is preliminary data.</text>
</comment>
<gene>
    <name evidence="1" type="ORF">H4219_005739</name>
</gene>
<reference evidence="1" key="1">
    <citation type="submission" date="2022-07" db="EMBL/GenBank/DDBJ databases">
        <title>Phylogenomic reconstructions and comparative analyses of Kickxellomycotina fungi.</title>
        <authorList>
            <person name="Reynolds N.K."/>
            <person name="Stajich J.E."/>
            <person name="Barry K."/>
            <person name="Grigoriev I.V."/>
            <person name="Crous P."/>
            <person name="Smith M.E."/>
        </authorList>
    </citation>
    <scope>NUCLEOTIDE SEQUENCE</scope>
    <source>
        <strain evidence="1">NBRC 100468</strain>
    </source>
</reference>
<proteinExistence type="predicted"/>
<dbReference type="EMBL" id="JANBPU010000382">
    <property type="protein sequence ID" value="KAJ1912062.1"/>
    <property type="molecule type" value="Genomic_DNA"/>
</dbReference>
<dbReference type="Proteomes" id="UP001150538">
    <property type="component" value="Unassembled WGS sequence"/>
</dbReference>
<evidence type="ECO:0000313" key="2">
    <source>
        <dbReference type="Proteomes" id="UP001150538"/>
    </source>
</evidence>